<evidence type="ECO:0000313" key="2">
    <source>
        <dbReference type="Proteomes" id="UP001052739"/>
    </source>
</evidence>
<reference evidence="1" key="1">
    <citation type="submission" date="2024-05" db="EMBL/GenBank/DDBJ databases">
        <title>Whole genome shotgun sequence of Streptomyces hydrogenans NBRC 13475.</title>
        <authorList>
            <person name="Komaki H."/>
            <person name="Tamura T."/>
        </authorList>
    </citation>
    <scope>NUCLEOTIDE SEQUENCE</scope>
    <source>
        <strain evidence="1">NBRC 13475</strain>
    </source>
</reference>
<comment type="caution">
    <text evidence="1">The sequence shown here is derived from an EMBL/GenBank/DDBJ whole genome shotgun (WGS) entry which is preliminary data.</text>
</comment>
<name>A0ABQ3PJM7_9ACTN</name>
<organism evidence="1 2">
    <name type="scientific">Streptomyces hydrogenans</name>
    <dbReference type="NCBI Taxonomy" id="1873719"/>
    <lineage>
        <taxon>Bacteria</taxon>
        <taxon>Bacillati</taxon>
        <taxon>Actinomycetota</taxon>
        <taxon>Actinomycetes</taxon>
        <taxon>Kitasatosporales</taxon>
        <taxon>Streptomycetaceae</taxon>
        <taxon>Streptomyces</taxon>
    </lineage>
</organism>
<sequence>MQNKQSLLNLVARAEEGRLLPGEAQILREAIERLDEVCMCLDTLHVPKSVHEGYDASTTQSFRVEDFSLDWDSSGDCRE</sequence>
<accession>A0ABQ3PJM7</accession>
<dbReference type="RefSeq" id="WP_190222758.1">
    <property type="nucleotide sequence ID" value="NZ_BNBS01000020.1"/>
</dbReference>
<dbReference type="Proteomes" id="UP001052739">
    <property type="component" value="Unassembled WGS sequence"/>
</dbReference>
<gene>
    <name evidence="1" type="ORF">Shyd_65920</name>
</gene>
<proteinExistence type="predicted"/>
<keyword evidence="2" id="KW-1185">Reference proteome</keyword>
<protein>
    <submittedName>
        <fullName evidence="1">Uncharacterized protein</fullName>
    </submittedName>
</protein>
<dbReference type="EMBL" id="BNDW01000068">
    <property type="protein sequence ID" value="GHI25221.1"/>
    <property type="molecule type" value="Genomic_DNA"/>
</dbReference>
<evidence type="ECO:0000313" key="1">
    <source>
        <dbReference type="EMBL" id="GHI25221.1"/>
    </source>
</evidence>